<evidence type="ECO:0000313" key="3">
    <source>
        <dbReference type="EMBL" id="MBB5048579.1"/>
    </source>
</evidence>
<keyword evidence="2" id="KW-0560">Oxidoreductase</keyword>
<keyword evidence="1" id="KW-0521">NADP</keyword>
<protein>
    <submittedName>
        <fullName evidence="3">NAD(P)-dependent dehydrogenase (Short-subunit alcohol dehydrogenase family)</fullName>
    </submittedName>
</protein>
<comment type="caution">
    <text evidence="3">The sequence shown here is derived from an EMBL/GenBank/DDBJ whole genome shotgun (WGS) entry which is preliminary data.</text>
</comment>
<dbReference type="PRINTS" id="PR00081">
    <property type="entry name" value="GDHRDH"/>
</dbReference>
<evidence type="ECO:0000313" key="4">
    <source>
        <dbReference type="Proteomes" id="UP000542353"/>
    </source>
</evidence>
<dbReference type="PANTHER" id="PTHR43296:SF2">
    <property type="entry name" value="PEROXISOMAL 2,4-DIENOYL-COA REDUCTASE [(3E)-ENOYL-COA-PRODUCING]"/>
    <property type="match status" value="1"/>
</dbReference>
<dbReference type="InterPro" id="IPR002347">
    <property type="entry name" value="SDR_fam"/>
</dbReference>
<dbReference type="InterPro" id="IPR036291">
    <property type="entry name" value="NAD(P)-bd_dom_sf"/>
</dbReference>
<dbReference type="SUPFAM" id="SSF51735">
    <property type="entry name" value="NAD(P)-binding Rossmann-fold domains"/>
    <property type="match status" value="1"/>
</dbReference>
<dbReference type="RefSeq" id="WP_184259445.1">
    <property type="nucleotide sequence ID" value="NZ_JACHIH010000023.1"/>
</dbReference>
<name>A0A7W7Z5U7_9BRAD</name>
<reference evidence="3 4" key="1">
    <citation type="submission" date="2020-08" db="EMBL/GenBank/DDBJ databases">
        <title>Genomic Encyclopedia of Type Strains, Phase IV (KMG-IV): sequencing the most valuable type-strain genomes for metagenomic binning, comparative biology and taxonomic classification.</title>
        <authorList>
            <person name="Goeker M."/>
        </authorList>
    </citation>
    <scope>NUCLEOTIDE SEQUENCE [LARGE SCALE GENOMIC DNA]</scope>
    <source>
        <strain evidence="3 4">DSM 12706</strain>
    </source>
</reference>
<keyword evidence="4" id="KW-1185">Reference proteome</keyword>
<dbReference type="EMBL" id="JACHIH010000023">
    <property type="protein sequence ID" value="MBB5048579.1"/>
    <property type="molecule type" value="Genomic_DNA"/>
</dbReference>
<dbReference type="AlphaFoldDB" id="A0A7W7Z5U7"/>
<dbReference type="GO" id="GO:0009062">
    <property type="term" value="P:fatty acid catabolic process"/>
    <property type="evidence" value="ECO:0007669"/>
    <property type="project" value="InterPro"/>
</dbReference>
<dbReference type="PANTHER" id="PTHR43296">
    <property type="entry name" value="PEROXISOMAL 2,4-DIENOYL-COA REDUCTASE"/>
    <property type="match status" value="1"/>
</dbReference>
<evidence type="ECO:0000256" key="1">
    <source>
        <dbReference type="ARBA" id="ARBA00022857"/>
    </source>
</evidence>
<dbReference type="InterPro" id="IPR045017">
    <property type="entry name" value="DECR2-like"/>
</dbReference>
<accession>A0A7W7Z5U7</accession>
<proteinExistence type="predicted"/>
<gene>
    <name evidence="3" type="ORF">HNR60_003347</name>
</gene>
<dbReference type="GO" id="GO:0008670">
    <property type="term" value="F:2,4-dienoyl-CoA reductase (NADPH) activity"/>
    <property type="evidence" value="ECO:0007669"/>
    <property type="project" value="InterPro"/>
</dbReference>
<organism evidence="3 4">
    <name type="scientific">Rhodopseudomonas rhenobacensis</name>
    <dbReference type="NCBI Taxonomy" id="87461"/>
    <lineage>
        <taxon>Bacteria</taxon>
        <taxon>Pseudomonadati</taxon>
        <taxon>Pseudomonadota</taxon>
        <taxon>Alphaproteobacteria</taxon>
        <taxon>Hyphomicrobiales</taxon>
        <taxon>Nitrobacteraceae</taxon>
        <taxon>Rhodopseudomonas</taxon>
    </lineage>
</organism>
<sequence>MFTDQLLAGRRILVTGGGTGLGRAMAAKFLSLGAELHICGRRKGVCDETATALMDEFGGKVMSYGVDIRDAAAVDHMIETIFEEGPLTDLINNAAGNFISRTQDLTPRGFDAVANIVMHGTFYVTHAVGKRWIAGGHRGNVLSITVTWVRNGSPYVVPSAMSKSAIHAMTMSLAAEWGRYGIRLNTIAPGEIPTEGMSKRIKPGDEAGAHTTRLNPMGRVGTLAELQNLAVFLISGGCDWINGETIAMDGGQALATGGNFYQLRDWSDADWAEARDAIKAQNDKDRAARG</sequence>
<dbReference type="Gene3D" id="3.40.50.720">
    <property type="entry name" value="NAD(P)-binding Rossmann-like Domain"/>
    <property type="match status" value="1"/>
</dbReference>
<dbReference type="Pfam" id="PF13561">
    <property type="entry name" value="adh_short_C2"/>
    <property type="match status" value="1"/>
</dbReference>
<dbReference type="Proteomes" id="UP000542353">
    <property type="component" value="Unassembled WGS sequence"/>
</dbReference>
<evidence type="ECO:0000256" key="2">
    <source>
        <dbReference type="ARBA" id="ARBA00023002"/>
    </source>
</evidence>